<keyword evidence="2" id="KW-1133">Transmembrane helix</keyword>
<dbReference type="Proteomes" id="UP000799444">
    <property type="component" value="Unassembled WGS sequence"/>
</dbReference>
<evidence type="ECO:0000313" key="3">
    <source>
        <dbReference type="EMBL" id="KAF2731270.1"/>
    </source>
</evidence>
<keyword evidence="4" id="KW-1185">Reference proteome</keyword>
<feature type="transmembrane region" description="Helical" evidence="2">
    <location>
        <begin position="499"/>
        <end position="519"/>
    </location>
</feature>
<feature type="compositionally biased region" description="Low complexity" evidence="1">
    <location>
        <begin position="306"/>
        <end position="321"/>
    </location>
</feature>
<dbReference type="AlphaFoldDB" id="A0A9P4QRR8"/>
<evidence type="ECO:0000256" key="1">
    <source>
        <dbReference type="SAM" id="MobiDB-lite"/>
    </source>
</evidence>
<accession>A0A9P4QRR8</accession>
<comment type="caution">
    <text evidence="3">The sequence shown here is derived from an EMBL/GenBank/DDBJ whole genome shotgun (WGS) entry which is preliminary data.</text>
</comment>
<reference evidence="3" key="1">
    <citation type="journal article" date="2020" name="Stud. Mycol.">
        <title>101 Dothideomycetes genomes: a test case for predicting lifestyles and emergence of pathogens.</title>
        <authorList>
            <person name="Haridas S."/>
            <person name="Albert R."/>
            <person name="Binder M."/>
            <person name="Bloem J."/>
            <person name="Labutti K."/>
            <person name="Salamov A."/>
            <person name="Andreopoulos B."/>
            <person name="Baker S."/>
            <person name="Barry K."/>
            <person name="Bills G."/>
            <person name="Bluhm B."/>
            <person name="Cannon C."/>
            <person name="Castanera R."/>
            <person name="Culley D."/>
            <person name="Daum C."/>
            <person name="Ezra D."/>
            <person name="Gonzalez J."/>
            <person name="Henrissat B."/>
            <person name="Kuo A."/>
            <person name="Liang C."/>
            <person name="Lipzen A."/>
            <person name="Lutzoni F."/>
            <person name="Magnuson J."/>
            <person name="Mondo S."/>
            <person name="Nolan M."/>
            <person name="Ohm R."/>
            <person name="Pangilinan J."/>
            <person name="Park H.-J."/>
            <person name="Ramirez L."/>
            <person name="Alfaro M."/>
            <person name="Sun H."/>
            <person name="Tritt A."/>
            <person name="Yoshinaga Y."/>
            <person name="Zwiers L.-H."/>
            <person name="Turgeon B."/>
            <person name="Goodwin S."/>
            <person name="Spatafora J."/>
            <person name="Crous P."/>
            <person name="Grigoriev I."/>
        </authorList>
    </citation>
    <scope>NUCLEOTIDE SEQUENCE</scope>
    <source>
        <strain evidence="3">CBS 125425</strain>
    </source>
</reference>
<protein>
    <submittedName>
        <fullName evidence="3">Uncharacterized protein</fullName>
    </submittedName>
</protein>
<gene>
    <name evidence="3" type="ORF">EJ04DRAFT_498980</name>
</gene>
<name>A0A9P4QRR8_9PLEO</name>
<dbReference type="OrthoDB" id="5428055at2759"/>
<organism evidence="3 4">
    <name type="scientific">Polyplosphaeria fusca</name>
    <dbReference type="NCBI Taxonomy" id="682080"/>
    <lineage>
        <taxon>Eukaryota</taxon>
        <taxon>Fungi</taxon>
        <taxon>Dikarya</taxon>
        <taxon>Ascomycota</taxon>
        <taxon>Pezizomycotina</taxon>
        <taxon>Dothideomycetes</taxon>
        <taxon>Pleosporomycetidae</taxon>
        <taxon>Pleosporales</taxon>
        <taxon>Tetraplosphaeriaceae</taxon>
        <taxon>Polyplosphaeria</taxon>
    </lineage>
</organism>
<dbReference type="Gene3D" id="1.20.58.340">
    <property type="entry name" value="Magnesium transport protein CorA, transmembrane region"/>
    <property type="match status" value="1"/>
</dbReference>
<feature type="region of interest" description="Disordered" evidence="1">
    <location>
        <begin position="306"/>
        <end position="331"/>
    </location>
</feature>
<keyword evidence="2" id="KW-0472">Membrane</keyword>
<evidence type="ECO:0000256" key="2">
    <source>
        <dbReference type="SAM" id="Phobius"/>
    </source>
</evidence>
<keyword evidence="2" id="KW-0812">Transmembrane</keyword>
<feature type="transmembrane region" description="Helical" evidence="2">
    <location>
        <begin position="468"/>
        <end position="487"/>
    </location>
</feature>
<evidence type="ECO:0000313" key="4">
    <source>
        <dbReference type="Proteomes" id="UP000799444"/>
    </source>
</evidence>
<sequence length="560" mass="63330">MGLTNNKKPNGVVKDKRAKAVSPLLEEDYVGKWLCEKGPYQEYIKALSGSNPGLMQPDPANKKIPLINGLATVVLLEAGSTGKTSFTPHSFRSASKLKEHFDKTDDKHNSRRVYIMEGLAPDYVAVIGGHFFMDPTFFQRQERSCVWSNDFTPTSDALPQPSLLDPDKMYQIQYCELRQFTEEMENAPYFCARTGRHVGMTKARASQAEITTTGILRRKAGFWCRETSRGGWDAVILCDPQLHDVLKSGTQVSPRPISEPFQKGYIDFLPPASYRDMMKRPAHPHTSMLVDLQHYFINHANALDTPAASSPNSPTSPSIPTVLTSSPPRPDWTRPQTASIFLKKIVAAHYLQLADYIKAMLPSLELQFETAWKDEQDQWKSLQTISRRCGNYCDDMEDSLLSLGYSLKGPEGTHVRDWRDVEKDFQYIYYRLGVLKSRADTLMQAMTGLASIAGNRQNLEEAKRVKRLNLLALLFIPLAYTSSLFSMQDSYAPGAKQFWVYWVCGIGAAAFTFALTWLLGSALDDAARWTLGPWKLFFWNKSRRIKKVKRVRTIYGGSKK</sequence>
<proteinExistence type="predicted"/>
<dbReference type="EMBL" id="ML996199">
    <property type="protein sequence ID" value="KAF2731270.1"/>
    <property type="molecule type" value="Genomic_DNA"/>
</dbReference>